<organism evidence="9">
    <name type="scientific">marine metagenome</name>
    <dbReference type="NCBI Taxonomy" id="408172"/>
    <lineage>
        <taxon>unclassified sequences</taxon>
        <taxon>metagenomes</taxon>
        <taxon>ecological metagenomes</taxon>
    </lineage>
</organism>
<dbReference type="PANTHER" id="PTHR30043:SF9">
    <property type="entry name" value="PHOSPHONATES TRANSPORT SYSTEM PERMEASE PROTEIN"/>
    <property type="match status" value="1"/>
</dbReference>
<dbReference type="SUPFAM" id="SSF161098">
    <property type="entry name" value="MetI-like"/>
    <property type="match status" value="1"/>
</dbReference>
<dbReference type="Pfam" id="PF00528">
    <property type="entry name" value="BPD_transp_1"/>
    <property type="match status" value="1"/>
</dbReference>
<keyword evidence="4 7" id="KW-0812">Transmembrane</keyword>
<feature type="transmembrane region" description="Helical" evidence="7">
    <location>
        <begin position="6"/>
        <end position="24"/>
    </location>
</feature>
<feature type="transmembrane region" description="Helical" evidence="7">
    <location>
        <begin position="358"/>
        <end position="374"/>
    </location>
</feature>
<dbReference type="NCBIfam" id="TIGR01097">
    <property type="entry name" value="PhnE"/>
    <property type="match status" value="1"/>
</dbReference>
<dbReference type="InterPro" id="IPR005769">
    <property type="entry name" value="PhnE/PtxC"/>
</dbReference>
<dbReference type="Gene3D" id="1.10.3720.10">
    <property type="entry name" value="MetI-like"/>
    <property type="match status" value="1"/>
</dbReference>
<dbReference type="CDD" id="cd06261">
    <property type="entry name" value="TM_PBP2"/>
    <property type="match status" value="1"/>
</dbReference>
<evidence type="ECO:0000256" key="7">
    <source>
        <dbReference type="SAM" id="Phobius"/>
    </source>
</evidence>
<protein>
    <recommendedName>
        <fullName evidence="8">ABC transmembrane type-1 domain-containing protein</fullName>
    </recommendedName>
</protein>
<accession>A0A381U042</accession>
<evidence type="ECO:0000313" key="9">
    <source>
        <dbReference type="EMBL" id="SVA21111.1"/>
    </source>
</evidence>
<evidence type="ECO:0000256" key="5">
    <source>
        <dbReference type="ARBA" id="ARBA00022989"/>
    </source>
</evidence>
<feature type="transmembrane region" description="Helical" evidence="7">
    <location>
        <begin position="386"/>
        <end position="404"/>
    </location>
</feature>
<evidence type="ECO:0000256" key="4">
    <source>
        <dbReference type="ARBA" id="ARBA00022692"/>
    </source>
</evidence>
<feature type="domain" description="ABC transmembrane type-1" evidence="8">
    <location>
        <begin position="220"/>
        <end position="404"/>
    </location>
</feature>
<keyword evidence="3" id="KW-0813">Transport</keyword>
<evidence type="ECO:0000259" key="8">
    <source>
        <dbReference type="PROSITE" id="PS50928"/>
    </source>
</evidence>
<dbReference type="AlphaFoldDB" id="A0A381U042"/>
<dbReference type="PANTHER" id="PTHR30043">
    <property type="entry name" value="PHOSPHONATES TRANSPORT SYSTEM PERMEASE PROTEIN"/>
    <property type="match status" value="1"/>
</dbReference>
<dbReference type="GO" id="GO:0005886">
    <property type="term" value="C:plasma membrane"/>
    <property type="evidence" value="ECO:0007669"/>
    <property type="project" value="InterPro"/>
</dbReference>
<feature type="transmembrane region" description="Helical" evidence="7">
    <location>
        <begin position="331"/>
        <end position="351"/>
    </location>
</feature>
<evidence type="ECO:0000256" key="1">
    <source>
        <dbReference type="ARBA" id="ARBA00004141"/>
    </source>
</evidence>
<feature type="non-terminal residue" evidence="9">
    <location>
        <position position="1"/>
    </location>
</feature>
<name>A0A381U042_9ZZZZ</name>
<dbReference type="PROSITE" id="PS50928">
    <property type="entry name" value="ABC_TM1"/>
    <property type="match status" value="1"/>
</dbReference>
<sequence>VTLIYLVFIGLVFNVGALFEGARIDRGILLVSDMFAFKTHVTLNLRRNELKVAVEGERLAKYSPGNYPNWFKGDKQKFEVSLREGYKVRYEDGSLHYFVPGYGEMTVKKEGNQIITTFPENTHPLPEGFKIRESKFDARPVFDHRVQFSKSRIEVHYYELGWENFWFPLGSRFNGLGFLEILDLILFQERLDPETSNVVAILKEFWDHPTWQHGLLAIAVLETILMAFLGTLTATLVGLPLAFIAAENINPLGIVRFGLRRLFDFLRGLDYLIWSMIFIRSFGLGPLTGALAIAFTDTGTLGKLFTEALENTDAKQKEGVQATGASSFQQFRFGVIPQILPVLASLILYFFEHNIRSATVIGALGAGGIGLLLVQTMRTSRDWENTLYIIVVTIVLVIIADTLSGRLRKKLISG</sequence>
<proteinExistence type="predicted"/>
<keyword evidence="6 7" id="KW-0472">Membrane</keyword>
<dbReference type="GO" id="GO:0030313">
    <property type="term" value="C:cell envelope"/>
    <property type="evidence" value="ECO:0007669"/>
    <property type="project" value="UniProtKB-SubCell"/>
</dbReference>
<feature type="transmembrane region" description="Helical" evidence="7">
    <location>
        <begin position="271"/>
        <end position="295"/>
    </location>
</feature>
<comment type="subcellular location">
    <subcellularLocation>
        <location evidence="2">Cell envelope</location>
    </subcellularLocation>
    <subcellularLocation>
        <location evidence="1">Membrane</location>
        <topology evidence="1">Multi-pass membrane protein</topology>
    </subcellularLocation>
</comment>
<evidence type="ECO:0000256" key="6">
    <source>
        <dbReference type="ARBA" id="ARBA00023136"/>
    </source>
</evidence>
<evidence type="ECO:0000256" key="2">
    <source>
        <dbReference type="ARBA" id="ARBA00004196"/>
    </source>
</evidence>
<feature type="transmembrane region" description="Helical" evidence="7">
    <location>
        <begin position="215"/>
        <end position="235"/>
    </location>
</feature>
<reference evidence="9" key="1">
    <citation type="submission" date="2018-05" db="EMBL/GenBank/DDBJ databases">
        <authorList>
            <person name="Lanie J.A."/>
            <person name="Ng W.-L."/>
            <person name="Kazmierczak K.M."/>
            <person name="Andrzejewski T.M."/>
            <person name="Davidsen T.M."/>
            <person name="Wayne K.J."/>
            <person name="Tettelin H."/>
            <person name="Glass J.I."/>
            <person name="Rusch D."/>
            <person name="Podicherti R."/>
            <person name="Tsui H.-C.T."/>
            <person name="Winkler M.E."/>
        </authorList>
    </citation>
    <scope>NUCLEOTIDE SEQUENCE</scope>
</reference>
<keyword evidence="5 7" id="KW-1133">Transmembrane helix</keyword>
<dbReference type="EMBL" id="UINC01005404">
    <property type="protein sequence ID" value="SVA21111.1"/>
    <property type="molecule type" value="Genomic_DNA"/>
</dbReference>
<dbReference type="InterPro" id="IPR000515">
    <property type="entry name" value="MetI-like"/>
</dbReference>
<dbReference type="InterPro" id="IPR035906">
    <property type="entry name" value="MetI-like_sf"/>
</dbReference>
<evidence type="ECO:0000256" key="3">
    <source>
        <dbReference type="ARBA" id="ARBA00022448"/>
    </source>
</evidence>
<gene>
    <name evidence="9" type="ORF">METZ01_LOCUS73965</name>
</gene>
<dbReference type="GO" id="GO:0015416">
    <property type="term" value="F:ABC-type phosphonate transporter activity"/>
    <property type="evidence" value="ECO:0007669"/>
    <property type="project" value="InterPro"/>
</dbReference>